<gene>
    <name evidence="2" type="ORF">HPB51_002468</name>
</gene>
<evidence type="ECO:0000313" key="3">
    <source>
        <dbReference type="Proteomes" id="UP000821866"/>
    </source>
</evidence>
<dbReference type="VEuPathDB" id="VectorBase:LOC119173999"/>
<protein>
    <submittedName>
        <fullName evidence="2">Uncharacterized protein</fullName>
    </submittedName>
</protein>
<feature type="region of interest" description="Disordered" evidence="1">
    <location>
        <begin position="547"/>
        <end position="566"/>
    </location>
</feature>
<accession>A0A9J6DEG4</accession>
<name>A0A9J6DEG4_RHIMP</name>
<evidence type="ECO:0000313" key="2">
    <source>
        <dbReference type="EMBL" id="KAH8020519.1"/>
    </source>
</evidence>
<evidence type="ECO:0000256" key="1">
    <source>
        <dbReference type="SAM" id="MobiDB-lite"/>
    </source>
</evidence>
<proteinExistence type="predicted"/>
<reference evidence="2" key="1">
    <citation type="journal article" date="2020" name="Cell">
        <title>Large-Scale Comparative Analyses of Tick Genomes Elucidate Their Genetic Diversity and Vector Capacities.</title>
        <authorList>
            <consortium name="Tick Genome and Microbiome Consortium (TIGMIC)"/>
            <person name="Jia N."/>
            <person name="Wang J."/>
            <person name="Shi W."/>
            <person name="Du L."/>
            <person name="Sun Y."/>
            <person name="Zhan W."/>
            <person name="Jiang J.F."/>
            <person name="Wang Q."/>
            <person name="Zhang B."/>
            <person name="Ji P."/>
            <person name="Bell-Sakyi L."/>
            <person name="Cui X.M."/>
            <person name="Yuan T.T."/>
            <person name="Jiang B.G."/>
            <person name="Yang W.F."/>
            <person name="Lam T.T."/>
            <person name="Chang Q.C."/>
            <person name="Ding S.J."/>
            <person name="Wang X.J."/>
            <person name="Zhu J.G."/>
            <person name="Ruan X.D."/>
            <person name="Zhao L."/>
            <person name="Wei J.T."/>
            <person name="Ye R.Z."/>
            <person name="Que T.C."/>
            <person name="Du C.H."/>
            <person name="Zhou Y.H."/>
            <person name="Cheng J.X."/>
            <person name="Dai P.F."/>
            <person name="Guo W.B."/>
            <person name="Han X.H."/>
            <person name="Huang E.J."/>
            <person name="Li L.F."/>
            <person name="Wei W."/>
            <person name="Gao Y.C."/>
            <person name="Liu J.Z."/>
            <person name="Shao H.Z."/>
            <person name="Wang X."/>
            <person name="Wang C.C."/>
            <person name="Yang T.C."/>
            <person name="Huo Q.B."/>
            <person name="Li W."/>
            <person name="Chen H.Y."/>
            <person name="Chen S.E."/>
            <person name="Zhou L.G."/>
            <person name="Ni X.B."/>
            <person name="Tian J.H."/>
            <person name="Sheng Y."/>
            <person name="Liu T."/>
            <person name="Pan Y.S."/>
            <person name="Xia L.Y."/>
            <person name="Li J."/>
            <person name="Zhao F."/>
            <person name="Cao W.C."/>
        </authorList>
    </citation>
    <scope>NUCLEOTIDE SEQUENCE</scope>
    <source>
        <strain evidence="2">Rmic-2018</strain>
    </source>
</reference>
<dbReference type="EMBL" id="JABSTU010000009">
    <property type="protein sequence ID" value="KAH8020519.1"/>
    <property type="molecule type" value="Genomic_DNA"/>
</dbReference>
<dbReference type="AlphaFoldDB" id="A0A9J6DEG4"/>
<organism evidence="2 3">
    <name type="scientific">Rhipicephalus microplus</name>
    <name type="common">Cattle tick</name>
    <name type="synonym">Boophilus microplus</name>
    <dbReference type="NCBI Taxonomy" id="6941"/>
    <lineage>
        <taxon>Eukaryota</taxon>
        <taxon>Metazoa</taxon>
        <taxon>Ecdysozoa</taxon>
        <taxon>Arthropoda</taxon>
        <taxon>Chelicerata</taxon>
        <taxon>Arachnida</taxon>
        <taxon>Acari</taxon>
        <taxon>Parasitiformes</taxon>
        <taxon>Ixodida</taxon>
        <taxon>Ixodoidea</taxon>
        <taxon>Ixodidae</taxon>
        <taxon>Rhipicephalinae</taxon>
        <taxon>Rhipicephalus</taxon>
        <taxon>Boophilus</taxon>
    </lineage>
</organism>
<keyword evidence="3" id="KW-1185">Reference proteome</keyword>
<comment type="caution">
    <text evidence="2">The sequence shown here is derived from an EMBL/GenBank/DDBJ whole genome shotgun (WGS) entry which is preliminary data.</text>
</comment>
<reference evidence="2" key="2">
    <citation type="submission" date="2021-09" db="EMBL/GenBank/DDBJ databases">
        <authorList>
            <person name="Jia N."/>
            <person name="Wang J."/>
            <person name="Shi W."/>
            <person name="Du L."/>
            <person name="Sun Y."/>
            <person name="Zhan W."/>
            <person name="Jiang J."/>
            <person name="Wang Q."/>
            <person name="Zhang B."/>
            <person name="Ji P."/>
            <person name="Sakyi L.B."/>
            <person name="Cui X."/>
            <person name="Yuan T."/>
            <person name="Jiang B."/>
            <person name="Yang W."/>
            <person name="Lam T.T.-Y."/>
            <person name="Chang Q."/>
            <person name="Ding S."/>
            <person name="Wang X."/>
            <person name="Zhu J."/>
            <person name="Ruan X."/>
            <person name="Zhao L."/>
            <person name="Wei J."/>
            <person name="Que T."/>
            <person name="Du C."/>
            <person name="Cheng J."/>
            <person name="Dai P."/>
            <person name="Han X."/>
            <person name="Huang E."/>
            <person name="Gao Y."/>
            <person name="Liu J."/>
            <person name="Shao H."/>
            <person name="Ye R."/>
            <person name="Li L."/>
            <person name="Wei W."/>
            <person name="Wang X."/>
            <person name="Wang C."/>
            <person name="Huo Q."/>
            <person name="Li W."/>
            <person name="Guo W."/>
            <person name="Chen H."/>
            <person name="Chen S."/>
            <person name="Zhou L."/>
            <person name="Zhou L."/>
            <person name="Ni X."/>
            <person name="Tian J."/>
            <person name="Zhou Y."/>
            <person name="Sheng Y."/>
            <person name="Liu T."/>
            <person name="Pan Y."/>
            <person name="Xia L."/>
            <person name="Li J."/>
            <person name="Zhao F."/>
            <person name="Cao W."/>
        </authorList>
    </citation>
    <scope>NUCLEOTIDE SEQUENCE</scope>
    <source>
        <strain evidence="2">Rmic-2018</strain>
        <tissue evidence="2">Larvae</tissue>
    </source>
</reference>
<sequence>MNATGEGMTASTATLNSDMDEESLNAFLALRNNTKVKLAVELDVGELLESQLNAEAEQVAVATLFWMHKHGLERLALFVRSPGYSKTHMQRLVSLTKERSDLLPPHATDAVETKRFCVSVSMAVHRFLVNEHNPSVVNSTCFGESLVPYEQVPNFSLSICLEGESTATYDAESMAVVKHDNNYAFTFENEESLHLKAQRIVDLLGAEACVAAFHVEYDGGRNACVALNHSSSRLTELASALHGFLICILSEKPPSPIQLPQRACSLTVYQHVFYDRTTDRVMPRDASSFRDFVELSKRDVTSRLVGAFDDVGFRVPWAKDHLFPGRFARSVASWCHDYALHGVAFLALNFSALQRAEPSIRALNNMSTVRQLIVLGIPRTDDPLILNRFAPNSIPKHNPNADVISRMRNGVDAVSSGRQNDWENSPRQTAQLTNQLVRIHRHLAGVCVAANMAVLKFSLPPRHSDLDDSCIDEEQINYAQVCTWEGNVEYDTVSSAVLSRKHDNVLTYENEYSLETKANGIARYQQRLAHRTEAYWFASLRQRSAPLSTSRSPSATSSWTAKWSTSTTTSSKPVATELSNEFSERDPKPVLILLISSFEPESRLKELSMYPDLLALTNEVPNESKDCKLHGTMTATTDEALKLSMSRLLELSDSLGSRGGVCFSTTLAVYRYRLHLGLHGAGESCRRMIETTFGEACPPEESDRLVEVSSMTSYTYNKSHMLAFEDQRSLRIKASGYSANKAQIYKLKSPIRF</sequence>
<dbReference type="Proteomes" id="UP000821866">
    <property type="component" value="Chromosome 7"/>
</dbReference>